<evidence type="ECO:0000259" key="8">
    <source>
        <dbReference type="SMART" id="SM00905"/>
    </source>
</evidence>
<protein>
    <recommendedName>
        <fullName evidence="4">dihydroneopterin aldolase</fullName>
        <ecNumber evidence="4">4.1.2.25</ecNumber>
    </recommendedName>
    <alternativeName>
        <fullName evidence="7">7,8-dihydroneopterin aldolase</fullName>
    </alternativeName>
</protein>
<dbReference type="Gene3D" id="3.30.1130.10">
    <property type="match status" value="1"/>
</dbReference>
<comment type="catalytic activity">
    <reaction evidence="1">
        <text>7,8-dihydroneopterin = 6-hydroxymethyl-7,8-dihydropterin + glycolaldehyde</text>
        <dbReference type="Rhea" id="RHEA:10540"/>
        <dbReference type="ChEBI" id="CHEBI:17001"/>
        <dbReference type="ChEBI" id="CHEBI:17071"/>
        <dbReference type="ChEBI" id="CHEBI:44841"/>
        <dbReference type="EC" id="4.1.2.25"/>
    </reaction>
</comment>
<dbReference type="NCBIfam" id="TIGR00526">
    <property type="entry name" value="folB_dom"/>
    <property type="match status" value="1"/>
</dbReference>
<reference evidence="9 10" key="1">
    <citation type="submission" date="2019-05" db="EMBL/GenBank/DDBJ databases">
        <title>Verrucobacter flavum gen. nov., sp. nov. a new member of the family Verrucomicrobiaceae.</title>
        <authorList>
            <person name="Szuroczki S."/>
            <person name="Abbaszade G."/>
            <person name="Szabo A."/>
            <person name="Felfoldi T."/>
            <person name="Schumann P."/>
            <person name="Boka K."/>
            <person name="Keki Z."/>
            <person name="Toumi M."/>
            <person name="Toth E."/>
        </authorList>
    </citation>
    <scope>NUCLEOTIDE SEQUENCE [LARGE SCALE GENOMIC DNA]</scope>
    <source>
        <strain evidence="9 10">MG-N-17</strain>
    </source>
</reference>
<dbReference type="EC" id="4.1.2.25" evidence="4"/>
<dbReference type="EMBL" id="VAUV01000007">
    <property type="protein sequence ID" value="TLD70817.1"/>
    <property type="molecule type" value="Genomic_DNA"/>
</dbReference>
<gene>
    <name evidence="9" type="ORF">FEM03_10945</name>
</gene>
<comment type="pathway">
    <text evidence="2">Cofactor biosynthesis; tetrahydrofolate biosynthesis; 2-amino-4-hydroxy-6-hydroxymethyl-7,8-dihydropteridine diphosphate from 7,8-dihydroneopterin triphosphate: step 3/4.</text>
</comment>
<sequence length="120" mass="13352">MSDEILIQGLELPVRIGVPEAERAAWQVLRADIRLKLARGFDEMADDLSETVNYAELSDAVKALAAERPRQLLETLAAELVALVLNADGVMEVEVMLKKRILPGTDFVAVRMHRIRESQA</sequence>
<name>A0A5R8KEX2_9BACT</name>
<evidence type="ECO:0000256" key="7">
    <source>
        <dbReference type="ARBA" id="ARBA00032903"/>
    </source>
</evidence>
<keyword evidence="10" id="KW-1185">Reference proteome</keyword>
<dbReference type="GO" id="GO:0005737">
    <property type="term" value="C:cytoplasm"/>
    <property type="evidence" value="ECO:0007669"/>
    <property type="project" value="TreeGrafter"/>
</dbReference>
<keyword evidence="5" id="KW-0289">Folate biosynthesis</keyword>
<evidence type="ECO:0000256" key="1">
    <source>
        <dbReference type="ARBA" id="ARBA00001353"/>
    </source>
</evidence>
<comment type="similarity">
    <text evidence="3">Belongs to the DHNA family.</text>
</comment>
<dbReference type="GO" id="GO:0004150">
    <property type="term" value="F:dihydroneopterin aldolase activity"/>
    <property type="evidence" value="ECO:0007669"/>
    <property type="project" value="UniProtKB-EC"/>
</dbReference>
<dbReference type="PANTHER" id="PTHR42844">
    <property type="entry name" value="DIHYDRONEOPTERIN ALDOLASE 1-RELATED"/>
    <property type="match status" value="1"/>
</dbReference>
<dbReference type="InterPro" id="IPR043133">
    <property type="entry name" value="GTP-CH-I_C/QueF"/>
</dbReference>
<dbReference type="GO" id="GO:0046656">
    <property type="term" value="P:folic acid biosynthetic process"/>
    <property type="evidence" value="ECO:0007669"/>
    <property type="project" value="UniProtKB-KW"/>
</dbReference>
<dbReference type="OrthoDB" id="196044at2"/>
<proteinExistence type="inferred from homology"/>
<accession>A0A5R8KEX2</accession>
<feature type="domain" description="Dihydroneopterin aldolase/epimerase" evidence="8">
    <location>
        <begin position="5"/>
        <end position="114"/>
    </location>
</feature>
<dbReference type="SMART" id="SM00905">
    <property type="entry name" value="FolB"/>
    <property type="match status" value="1"/>
</dbReference>
<evidence type="ECO:0000256" key="2">
    <source>
        <dbReference type="ARBA" id="ARBA00005013"/>
    </source>
</evidence>
<dbReference type="InterPro" id="IPR006157">
    <property type="entry name" value="FolB_dom"/>
</dbReference>
<dbReference type="InterPro" id="IPR006156">
    <property type="entry name" value="Dihydroneopterin_aldolase"/>
</dbReference>
<comment type="caution">
    <text evidence="9">The sequence shown here is derived from an EMBL/GenBank/DDBJ whole genome shotgun (WGS) entry which is preliminary data.</text>
</comment>
<keyword evidence="6" id="KW-0456">Lyase</keyword>
<dbReference type="SUPFAM" id="SSF55620">
    <property type="entry name" value="Tetrahydrobiopterin biosynthesis enzymes-like"/>
    <property type="match status" value="1"/>
</dbReference>
<organism evidence="9 10">
    <name type="scientific">Phragmitibacter flavus</name>
    <dbReference type="NCBI Taxonomy" id="2576071"/>
    <lineage>
        <taxon>Bacteria</taxon>
        <taxon>Pseudomonadati</taxon>
        <taxon>Verrucomicrobiota</taxon>
        <taxon>Verrucomicrobiia</taxon>
        <taxon>Verrucomicrobiales</taxon>
        <taxon>Verrucomicrobiaceae</taxon>
        <taxon>Phragmitibacter</taxon>
    </lineage>
</organism>
<dbReference type="AlphaFoldDB" id="A0A5R8KEX2"/>
<dbReference type="PANTHER" id="PTHR42844:SF1">
    <property type="entry name" value="DIHYDRONEOPTERIN ALDOLASE 1-RELATED"/>
    <property type="match status" value="1"/>
</dbReference>
<evidence type="ECO:0000313" key="10">
    <source>
        <dbReference type="Proteomes" id="UP000306196"/>
    </source>
</evidence>
<dbReference type="Proteomes" id="UP000306196">
    <property type="component" value="Unassembled WGS sequence"/>
</dbReference>
<evidence type="ECO:0000256" key="4">
    <source>
        <dbReference type="ARBA" id="ARBA00013043"/>
    </source>
</evidence>
<evidence type="ECO:0000256" key="3">
    <source>
        <dbReference type="ARBA" id="ARBA00005708"/>
    </source>
</evidence>
<evidence type="ECO:0000256" key="5">
    <source>
        <dbReference type="ARBA" id="ARBA00022909"/>
    </source>
</evidence>
<dbReference type="Pfam" id="PF02152">
    <property type="entry name" value="FolB"/>
    <property type="match status" value="1"/>
</dbReference>
<evidence type="ECO:0000313" key="9">
    <source>
        <dbReference type="EMBL" id="TLD70817.1"/>
    </source>
</evidence>
<evidence type="ECO:0000256" key="6">
    <source>
        <dbReference type="ARBA" id="ARBA00023239"/>
    </source>
</evidence>